<comment type="caution">
    <text evidence="1">The sequence shown here is derived from an EMBL/GenBank/DDBJ whole genome shotgun (WGS) entry which is preliminary data.</text>
</comment>
<name>A0A0B8NJG0_9VIBR</name>
<dbReference type="EMBL" id="BBRZ01000002">
    <property type="protein sequence ID" value="GAM54281.1"/>
    <property type="molecule type" value="Genomic_DNA"/>
</dbReference>
<keyword evidence="2" id="KW-1185">Reference proteome</keyword>
<evidence type="ECO:0000313" key="1">
    <source>
        <dbReference type="EMBL" id="GAM54281.1"/>
    </source>
</evidence>
<dbReference type="Proteomes" id="UP000031671">
    <property type="component" value="Unassembled WGS sequence"/>
</dbReference>
<evidence type="ECO:0000313" key="2">
    <source>
        <dbReference type="Proteomes" id="UP000031671"/>
    </source>
</evidence>
<proteinExistence type="predicted"/>
<dbReference type="AlphaFoldDB" id="A0A0B8NJG0"/>
<protein>
    <submittedName>
        <fullName evidence="1">N-acetylmuramic acid 6-phosphate etherase</fullName>
    </submittedName>
</protein>
<reference evidence="1 2" key="2">
    <citation type="submission" date="2015-01" db="EMBL/GenBank/DDBJ databases">
        <authorList>
            <consortium name="NBRP consortium"/>
            <person name="Sawabe T."/>
            <person name="Meirelles P."/>
            <person name="Feng G."/>
            <person name="Sayaka M."/>
            <person name="Hattori M."/>
            <person name="Ohkuma M."/>
        </authorList>
    </citation>
    <scope>NUCLEOTIDE SEQUENCE [LARGE SCALE GENOMIC DNA]</scope>
    <source>
        <strain evidence="2">JCM 19231</strain>
    </source>
</reference>
<sequence length="45" mass="5083">MSNDALITALSHLVSEGRNPDTMDIDLLPSLEIVKRINQQDKSFR</sequence>
<accession>A0A0B8NJG0</accession>
<gene>
    <name evidence="1" type="ORF">JCM19231_273</name>
</gene>
<organism evidence="1 2">
    <name type="scientific">Vibrio ishigakensis</name>
    <dbReference type="NCBI Taxonomy" id="1481914"/>
    <lineage>
        <taxon>Bacteria</taxon>
        <taxon>Pseudomonadati</taxon>
        <taxon>Pseudomonadota</taxon>
        <taxon>Gammaproteobacteria</taxon>
        <taxon>Vibrionales</taxon>
        <taxon>Vibrionaceae</taxon>
        <taxon>Vibrio</taxon>
    </lineage>
</organism>
<reference evidence="1 2" key="1">
    <citation type="submission" date="2015-01" db="EMBL/GenBank/DDBJ databases">
        <title>Vibrio sp. C1 JCM 19231 whole genome shotgun sequence.</title>
        <authorList>
            <person name="Sawabe T."/>
            <person name="Meirelles P."/>
            <person name="Feng G."/>
            <person name="Sayaka M."/>
            <person name="Hattori M."/>
            <person name="Ohkuma M."/>
        </authorList>
    </citation>
    <scope>NUCLEOTIDE SEQUENCE [LARGE SCALE GENOMIC DNA]</scope>
    <source>
        <strain evidence="2">JCM 19231</strain>
    </source>
</reference>